<name>H1KXC5_9EURY</name>
<evidence type="ECO:0000313" key="1">
    <source>
        <dbReference type="EMBL" id="EHP88337.1"/>
    </source>
</evidence>
<dbReference type="STRING" id="647171.MetfoDRAFT_0448"/>
<organism evidence="1 2">
    <name type="scientific">Methanotorris formicicus Mc-S-70</name>
    <dbReference type="NCBI Taxonomy" id="647171"/>
    <lineage>
        <taxon>Archaea</taxon>
        <taxon>Methanobacteriati</taxon>
        <taxon>Methanobacteriota</taxon>
        <taxon>Methanomada group</taxon>
        <taxon>Methanococci</taxon>
        <taxon>Methanococcales</taxon>
        <taxon>Methanocaldococcaceae</taxon>
        <taxon>Methanotorris</taxon>
    </lineage>
</organism>
<dbReference type="RefSeq" id="WP_007043893.1">
    <property type="nucleotide sequence ID" value="NZ_AGJL01000008.1"/>
</dbReference>
<protein>
    <submittedName>
        <fullName evidence="1">Uncharacterized protein</fullName>
    </submittedName>
</protein>
<sequence>MLTALNNILTNSINSLRFNCSEGLSKFAQVRIIIIKIISIYTTIKPLSKKSTDIFIEIIRFLFHIDIGTVVGDTFVTTKKIMKKSKELGMEYIGKLRKNIIVEYFGKKVKVEELFRKDFSEDKLKLRTVNGIEFRLSAKIVNISDVGKVKIVAVFMENQRLDEMLRISLLAYFVSENPSI</sequence>
<accession>H1KXC5</accession>
<keyword evidence="2" id="KW-1185">Reference proteome</keyword>
<proteinExistence type="predicted"/>
<comment type="caution">
    <text evidence="1">The sequence shown here is derived from an EMBL/GenBank/DDBJ whole genome shotgun (WGS) entry which is preliminary data.</text>
</comment>
<evidence type="ECO:0000313" key="2">
    <source>
        <dbReference type="Proteomes" id="UP000003706"/>
    </source>
</evidence>
<gene>
    <name evidence="1" type="ORF">MetfoDRAFT_0448</name>
</gene>
<reference evidence="1 2" key="1">
    <citation type="submission" date="2011-09" db="EMBL/GenBank/DDBJ databases">
        <title>The draft genome of Methanotorris formicicus Mc-S-70.</title>
        <authorList>
            <consortium name="US DOE Joint Genome Institute (JGI-PGF)"/>
            <person name="Lucas S."/>
            <person name="Han J."/>
            <person name="Lapidus A."/>
            <person name="Cheng J.-F."/>
            <person name="Goodwin L."/>
            <person name="Pitluck S."/>
            <person name="Peters L."/>
            <person name="Land M.L."/>
            <person name="Hauser L."/>
            <person name="Sieprawska-Lupa M."/>
            <person name="Takai K."/>
            <person name="Miyazaki J."/>
            <person name="Whitman W."/>
            <person name="Woyke T.J."/>
        </authorList>
    </citation>
    <scope>NUCLEOTIDE SEQUENCE [LARGE SCALE GENOMIC DNA]</scope>
    <source>
        <strain evidence="1 2">Mc-S-70</strain>
    </source>
</reference>
<dbReference type="AlphaFoldDB" id="H1KXC5"/>
<dbReference type="Proteomes" id="UP000003706">
    <property type="component" value="Unassembled WGS sequence"/>
</dbReference>
<dbReference type="EMBL" id="AGJL01000008">
    <property type="protein sequence ID" value="EHP88337.1"/>
    <property type="molecule type" value="Genomic_DNA"/>
</dbReference>